<keyword evidence="3 6" id="KW-0812">Transmembrane</keyword>
<dbReference type="GO" id="GO:0055085">
    <property type="term" value="P:transmembrane transport"/>
    <property type="evidence" value="ECO:0007669"/>
    <property type="project" value="InterPro"/>
</dbReference>
<dbReference type="GO" id="GO:0043190">
    <property type="term" value="C:ATP-binding cassette (ABC) transporter complex"/>
    <property type="evidence" value="ECO:0007669"/>
    <property type="project" value="InterPro"/>
</dbReference>
<evidence type="ECO:0000256" key="4">
    <source>
        <dbReference type="ARBA" id="ARBA00022989"/>
    </source>
</evidence>
<protein>
    <recommendedName>
        <fullName evidence="8">LPS export ABC transporter permease LptG</fullName>
    </recommendedName>
</protein>
<accession>A0A0F9QD86</accession>
<evidence type="ECO:0000256" key="6">
    <source>
        <dbReference type="SAM" id="Phobius"/>
    </source>
</evidence>
<proteinExistence type="predicted"/>
<dbReference type="AlphaFoldDB" id="A0A0F9QD86"/>
<comment type="caution">
    <text evidence="7">The sequence shown here is derived from an EMBL/GenBank/DDBJ whole genome shotgun (WGS) entry which is preliminary data.</text>
</comment>
<evidence type="ECO:0000313" key="7">
    <source>
        <dbReference type="EMBL" id="KKN34992.1"/>
    </source>
</evidence>
<organism evidence="7">
    <name type="scientific">marine sediment metagenome</name>
    <dbReference type="NCBI Taxonomy" id="412755"/>
    <lineage>
        <taxon>unclassified sequences</taxon>
        <taxon>metagenomes</taxon>
        <taxon>ecological metagenomes</taxon>
    </lineage>
</organism>
<dbReference type="PANTHER" id="PTHR33529">
    <property type="entry name" value="SLR0882 PROTEIN-RELATED"/>
    <property type="match status" value="1"/>
</dbReference>
<sequence length="291" mass="32831">MMGILQRYIAKSILNSTFLVLLILLGLYTFMDFIAELEDLGKGNYHLYEAASYILLSMPKRIYELLPIAALIGSVLGLGNLASQSELVAMRAAGVSVQQINKAVMIVAICLMIVAVFVGEVLRPPLEQRAREIQSTAQTGTVGARSEHGFWTRDSLHFNHIRSILPDGRFADITIYEFDKQHRLRVVTKAKEAYYEGPTWVLSDVIQSTIDEQGVQVRAITNAHWRSQLNPGMVNIVLVPPEFLPLWNLLDYIHYLKINRQASAQYEIAFWMKIMMPISSAVMVFLSVPFV</sequence>
<keyword evidence="5 6" id="KW-0472">Membrane</keyword>
<name>A0A0F9QD86_9ZZZZ</name>
<evidence type="ECO:0000256" key="1">
    <source>
        <dbReference type="ARBA" id="ARBA00004651"/>
    </source>
</evidence>
<dbReference type="InterPro" id="IPR030923">
    <property type="entry name" value="LptG"/>
</dbReference>
<feature type="non-terminal residue" evidence="7">
    <location>
        <position position="291"/>
    </location>
</feature>
<evidence type="ECO:0000256" key="2">
    <source>
        <dbReference type="ARBA" id="ARBA00022475"/>
    </source>
</evidence>
<evidence type="ECO:0000256" key="5">
    <source>
        <dbReference type="ARBA" id="ARBA00023136"/>
    </source>
</evidence>
<comment type="subcellular location">
    <subcellularLocation>
        <location evidence="1">Cell membrane</location>
        <topology evidence="1">Multi-pass membrane protein</topology>
    </subcellularLocation>
</comment>
<keyword evidence="2" id="KW-1003">Cell membrane</keyword>
<dbReference type="Pfam" id="PF03739">
    <property type="entry name" value="LptF_LptG"/>
    <property type="match status" value="1"/>
</dbReference>
<keyword evidence="4 6" id="KW-1133">Transmembrane helix</keyword>
<feature type="transmembrane region" description="Helical" evidence="6">
    <location>
        <begin position="103"/>
        <end position="122"/>
    </location>
</feature>
<dbReference type="NCBIfam" id="TIGR04408">
    <property type="entry name" value="LptG_lptG"/>
    <property type="match status" value="1"/>
</dbReference>
<feature type="transmembrane region" description="Helical" evidence="6">
    <location>
        <begin position="12"/>
        <end position="31"/>
    </location>
</feature>
<dbReference type="InterPro" id="IPR005495">
    <property type="entry name" value="LptG/LptF_permease"/>
</dbReference>
<dbReference type="EMBL" id="LAZR01002071">
    <property type="protein sequence ID" value="KKN34992.1"/>
    <property type="molecule type" value="Genomic_DNA"/>
</dbReference>
<gene>
    <name evidence="7" type="ORF">LCGC14_0788200</name>
</gene>
<evidence type="ECO:0008006" key="8">
    <source>
        <dbReference type="Google" id="ProtNLM"/>
    </source>
</evidence>
<evidence type="ECO:0000256" key="3">
    <source>
        <dbReference type="ARBA" id="ARBA00022692"/>
    </source>
</evidence>
<feature type="transmembrane region" description="Helical" evidence="6">
    <location>
        <begin position="62"/>
        <end position="82"/>
    </location>
</feature>
<dbReference type="PANTHER" id="PTHR33529:SF2">
    <property type="entry name" value="LIPOPOLYSACCHARIDE EXPORT SYSTEM PERMEASE PROTEIN LPTG"/>
    <property type="match status" value="1"/>
</dbReference>
<dbReference type="GO" id="GO:0015920">
    <property type="term" value="P:lipopolysaccharide transport"/>
    <property type="evidence" value="ECO:0007669"/>
    <property type="project" value="TreeGrafter"/>
</dbReference>
<reference evidence="7" key="1">
    <citation type="journal article" date="2015" name="Nature">
        <title>Complex archaea that bridge the gap between prokaryotes and eukaryotes.</title>
        <authorList>
            <person name="Spang A."/>
            <person name="Saw J.H."/>
            <person name="Jorgensen S.L."/>
            <person name="Zaremba-Niedzwiedzka K."/>
            <person name="Martijn J."/>
            <person name="Lind A.E."/>
            <person name="van Eijk R."/>
            <person name="Schleper C."/>
            <person name="Guy L."/>
            <person name="Ettema T.J."/>
        </authorList>
    </citation>
    <scope>NUCLEOTIDE SEQUENCE</scope>
</reference>